<evidence type="ECO:0000259" key="6">
    <source>
        <dbReference type="SMART" id="SM01194"/>
    </source>
</evidence>
<dbReference type="SUPFAM" id="SSF53137">
    <property type="entry name" value="Translational machinery components"/>
    <property type="match status" value="1"/>
</dbReference>
<keyword evidence="5" id="KW-0479">Metal-binding</keyword>
<comment type="subcellular location">
    <subcellularLocation>
        <location evidence="2">Cytoplasm</location>
    </subcellularLocation>
</comment>
<dbReference type="Gene3D" id="3.30.1330.30">
    <property type="match status" value="1"/>
</dbReference>
<keyword evidence="4" id="KW-0963">Cytoplasm</keyword>
<name>A0A1B1TEF9_9ARCH</name>
<evidence type="ECO:0000256" key="1">
    <source>
        <dbReference type="ARBA" id="ARBA00001968"/>
    </source>
</evidence>
<dbReference type="Gene3D" id="3.30.420.60">
    <property type="entry name" value="eRF1 domain 2"/>
    <property type="match status" value="1"/>
</dbReference>
<feature type="domain" description="eRF1/Pelota-like N-terminal" evidence="6">
    <location>
        <begin position="2"/>
        <end position="127"/>
    </location>
</feature>
<dbReference type="Pfam" id="PF03465">
    <property type="entry name" value="eRF1_3"/>
    <property type="match status" value="1"/>
</dbReference>
<evidence type="ECO:0000256" key="5">
    <source>
        <dbReference type="ARBA" id="ARBA00022723"/>
    </source>
</evidence>
<dbReference type="GO" id="GO:0046872">
    <property type="term" value="F:metal ion binding"/>
    <property type="evidence" value="ECO:0007669"/>
    <property type="project" value="UniProtKB-KW"/>
</dbReference>
<comment type="cofactor">
    <cofactor evidence="1">
        <name>a divalent metal cation</name>
        <dbReference type="ChEBI" id="CHEBI:60240"/>
    </cofactor>
</comment>
<sequence>MRKIKNLDNGFRIKVDYEDDLWTLSQICTPGSIVGMLSHRRDSTTGTQENSRAKGAERKPMWIVLEVQSSSFHSFTENLRVHGIISEAKIDIGNHHTHIIVPGNEIEISREGGFSEADNSLLVKAFSSSKRVNSGLLVVENDEILLFEVTQYGMRDVSQFSLRGGGKRYSDTSEIRDGFFSKVAKETILVFKENIPLIICGPGMARDIFEKILRSLGAKNEILNSPTSIGGRSAANQILTDGLADSIIGKNALIYQIRTIEEGLRRISKEGNVCYGQKQILEAAKQGAVEKIVILASILRSDDSEMNLLWSNIIKDIKISKGEVIQSSSDHDFGEQLSSFGGAIALLRWKLD</sequence>
<dbReference type="InterPro" id="IPR004405">
    <property type="entry name" value="TF_pelota"/>
</dbReference>
<reference evidence="7" key="2">
    <citation type="journal article" date="2015" name="ISME J.">
        <title>A new class of marine Euryarchaeota group II from the Mediterranean deep chlorophyll maximum.</title>
        <authorList>
            <person name="Martin-Cuadrado A.B."/>
            <person name="Garcia-Heredia I."/>
            <person name="Molto A.G."/>
            <person name="Lopez-Ubeda R."/>
            <person name="Kimes N."/>
            <person name="Lopez-Garcia P."/>
            <person name="Moreira D."/>
            <person name="Rodriguez-Valera F."/>
        </authorList>
    </citation>
    <scope>NUCLEOTIDE SEQUENCE</scope>
</reference>
<dbReference type="GO" id="GO:0070481">
    <property type="term" value="P:nuclear-transcribed mRNA catabolic process, non-stop decay"/>
    <property type="evidence" value="ECO:0007669"/>
    <property type="project" value="InterPro"/>
</dbReference>
<accession>A0A1B1TEF9</accession>
<comment type="similarity">
    <text evidence="3">Belongs to the eukaryotic release factor 1 family. Pelota subfamily.</text>
</comment>
<dbReference type="Gene3D" id="2.30.30.870">
    <property type="entry name" value="Pelota, domain A"/>
    <property type="match status" value="1"/>
</dbReference>
<evidence type="ECO:0000256" key="3">
    <source>
        <dbReference type="ARBA" id="ARBA00009504"/>
    </source>
</evidence>
<dbReference type="InterPro" id="IPR058547">
    <property type="entry name" value="Pelota_N"/>
</dbReference>
<evidence type="ECO:0000256" key="2">
    <source>
        <dbReference type="ARBA" id="ARBA00004496"/>
    </source>
</evidence>
<dbReference type="InterPro" id="IPR029064">
    <property type="entry name" value="Ribosomal_eL30-like_sf"/>
</dbReference>
<dbReference type="SUPFAM" id="SSF55315">
    <property type="entry name" value="L30e-like"/>
    <property type="match status" value="1"/>
</dbReference>
<dbReference type="SUPFAM" id="SSF159065">
    <property type="entry name" value="Dom34/Pelota N-terminal domain-like"/>
    <property type="match status" value="1"/>
</dbReference>
<dbReference type="PANTHER" id="PTHR10853">
    <property type="entry name" value="PELOTA"/>
    <property type="match status" value="1"/>
</dbReference>
<dbReference type="InterPro" id="IPR005142">
    <property type="entry name" value="eRF1_3"/>
</dbReference>
<dbReference type="GO" id="GO:0005737">
    <property type="term" value="C:cytoplasm"/>
    <property type="evidence" value="ECO:0007669"/>
    <property type="project" value="UniProtKB-SubCell"/>
</dbReference>
<reference evidence="7" key="1">
    <citation type="submission" date="2014-11" db="EMBL/GenBank/DDBJ databases">
        <authorList>
            <person name="Zhu J."/>
            <person name="Qi W."/>
            <person name="Song R."/>
        </authorList>
    </citation>
    <scope>NUCLEOTIDE SEQUENCE</scope>
</reference>
<dbReference type="PANTHER" id="PTHR10853:SF0">
    <property type="entry name" value="PROTEIN PELOTA HOMOLOG"/>
    <property type="match status" value="1"/>
</dbReference>
<dbReference type="GO" id="GO:0032790">
    <property type="term" value="P:ribosome disassembly"/>
    <property type="evidence" value="ECO:0007669"/>
    <property type="project" value="TreeGrafter"/>
</dbReference>
<proteinExistence type="inferred from homology"/>
<dbReference type="AlphaFoldDB" id="A0A1B1TEF9"/>
<dbReference type="GO" id="GO:0071025">
    <property type="term" value="P:RNA surveillance"/>
    <property type="evidence" value="ECO:0007669"/>
    <property type="project" value="InterPro"/>
</dbReference>
<evidence type="ECO:0000256" key="4">
    <source>
        <dbReference type="ARBA" id="ARBA00022490"/>
    </source>
</evidence>
<evidence type="ECO:0000313" key="7">
    <source>
        <dbReference type="EMBL" id="ANV80675.1"/>
    </source>
</evidence>
<protein>
    <submittedName>
        <fullName evidence="7">Putative translation factor (PELO, DOM34, pelA)</fullName>
    </submittedName>
</protein>
<organism evidence="7">
    <name type="scientific">uncultured Poseidoniia archaeon</name>
    <dbReference type="NCBI Taxonomy" id="1697135"/>
    <lineage>
        <taxon>Archaea</taxon>
        <taxon>Methanobacteriati</taxon>
        <taxon>Thermoplasmatota</taxon>
        <taxon>Candidatus Poseidoniia</taxon>
        <taxon>environmental samples</taxon>
    </lineage>
</organism>
<dbReference type="InterPro" id="IPR038069">
    <property type="entry name" value="Pelota/DOM34_N"/>
</dbReference>
<dbReference type="EMBL" id="KP211901">
    <property type="protein sequence ID" value="ANV80675.1"/>
    <property type="molecule type" value="Genomic_DNA"/>
</dbReference>
<dbReference type="InterPro" id="IPR005140">
    <property type="entry name" value="eRF1_Pelota-like_N"/>
</dbReference>
<dbReference type="InterPro" id="IPR042226">
    <property type="entry name" value="eFR1_2_sf"/>
</dbReference>
<dbReference type="GO" id="GO:0070651">
    <property type="term" value="P:nonfunctional rRNA decay"/>
    <property type="evidence" value="ECO:0007669"/>
    <property type="project" value="TreeGrafter"/>
</dbReference>
<dbReference type="SMART" id="SM01194">
    <property type="entry name" value="eRF1_1"/>
    <property type="match status" value="1"/>
</dbReference>
<dbReference type="Pfam" id="PF26356">
    <property type="entry name" value="Pelota_N"/>
    <property type="match status" value="1"/>
</dbReference>
<dbReference type="GO" id="GO:0070966">
    <property type="term" value="P:nuclear-transcribed mRNA catabolic process, no-go decay"/>
    <property type="evidence" value="ECO:0007669"/>
    <property type="project" value="InterPro"/>
</dbReference>